<dbReference type="AlphaFoldDB" id="A0A9J5Z2U9"/>
<accession>A0A9J5Z2U9</accession>
<keyword evidence="3" id="KW-1185">Reference proteome</keyword>
<name>A0A9J5Z2U9_SOLCO</name>
<evidence type="ECO:0000256" key="1">
    <source>
        <dbReference type="SAM" id="MobiDB-lite"/>
    </source>
</evidence>
<feature type="region of interest" description="Disordered" evidence="1">
    <location>
        <begin position="1"/>
        <end position="21"/>
    </location>
</feature>
<sequence length="59" mass="6723">MLCSRSASGGEGLQKMGPKPTMHEMEVIDNPKHSLWYFRPKLLGLGCGRTLRVRIFFMI</sequence>
<organism evidence="2 3">
    <name type="scientific">Solanum commersonii</name>
    <name type="common">Commerson's wild potato</name>
    <name type="synonym">Commerson's nightshade</name>
    <dbReference type="NCBI Taxonomy" id="4109"/>
    <lineage>
        <taxon>Eukaryota</taxon>
        <taxon>Viridiplantae</taxon>
        <taxon>Streptophyta</taxon>
        <taxon>Embryophyta</taxon>
        <taxon>Tracheophyta</taxon>
        <taxon>Spermatophyta</taxon>
        <taxon>Magnoliopsida</taxon>
        <taxon>eudicotyledons</taxon>
        <taxon>Gunneridae</taxon>
        <taxon>Pentapetalae</taxon>
        <taxon>asterids</taxon>
        <taxon>lamiids</taxon>
        <taxon>Solanales</taxon>
        <taxon>Solanaceae</taxon>
        <taxon>Solanoideae</taxon>
        <taxon>Solaneae</taxon>
        <taxon>Solanum</taxon>
    </lineage>
</organism>
<dbReference type="Proteomes" id="UP000824120">
    <property type="component" value="Chromosome 5"/>
</dbReference>
<reference evidence="2 3" key="1">
    <citation type="submission" date="2020-09" db="EMBL/GenBank/DDBJ databases">
        <title>De no assembly of potato wild relative species, Solanum commersonii.</title>
        <authorList>
            <person name="Cho K."/>
        </authorList>
    </citation>
    <scope>NUCLEOTIDE SEQUENCE [LARGE SCALE GENOMIC DNA]</scope>
    <source>
        <strain evidence="2">LZ3.2</strain>
        <tissue evidence="2">Leaf</tissue>
    </source>
</reference>
<evidence type="ECO:0000313" key="3">
    <source>
        <dbReference type="Proteomes" id="UP000824120"/>
    </source>
</evidence>
<protein>
    <submittedName>
        <fullName evidence="2">Uncharacterized protein</fullName>
    </submittedName>
</protein>
<evidence type="ECO:0000313" key="2">
    <source>
        <dbReference type="EMBL" id="KAG5607275.1"/>
    </source>
</evidence>
<gene>
    <name evidence="2" type="ORF">H5410_028767</name>
</gene>
<dbReference type="EMBL" id="JACXVP010000005">
    <property type="protein sequence ID" value="KAG5607275.1"/>
    <property type="molecule type" value="Genomic_DNA"/>
</dbReference>
<proteinExistence type="predicted"/>
<comment type="caution">
    <text evidence="2">The sequence shown here is derived from an EMBL/GenBank/DDBJ whole genome shotgun (WGS) entry which is preliminary data.</text>
</comment>